<dbReference type="EMBL" id="JBGBPY010000001">
    <property type="protein sequence ID" value="MEY2183630.1"/>
    <property type="molecule type" value="Genomic_DNA"/>
</dbReference>
<dbReference type="Pfam" id="PF12833">
    <property type="entry name" value="HTH_18"/>
    <property type="match status" value="1"/>
</dbReference>
<dbReference type="InterPro" id="IPR050204">
    <property type="entry name" value="AraC_XylS_family_regulators"/>
</dbReference>
<dbReference type="Gene3D" id="1.10.10.60">
    <property type="entry name" value="Homeodomain-like"/>
    <property type="match status" value="1"/>
</dbReference>
<keyword evidence="6" id="KW-1185">Reference proteome</keyword>
<keyword evidence="2" id="KW-0238">DNA-binding</keyword>
<dbReference type="SUPFAM" id="SSF46689">
    <property type="entry name" value="Homeodomain-like"/>
    <property type="match status" value="1"/>
</dbReference>
<dbReference type="Proteomes" id="UP001562159">
    <property type="component" value="Unassembled WGS sequence"/>
</dbReference>
<comment type="caution">
    <text evidence="5">The sequence shown here is derived from an EMBL/GenBank/DDBJ whole genome shotgun (WGS) entry which is preliminary data.</text>
</comment>
<keyword evidence="1" id="KW-0805">Transcription regulation</keyword>
<dbReference type="PROSITE" id="PS01124">
    <property type="entry name" value="HTH_ARAC_FAMILY_2"/>
    <property type="match status" value="1"/>
</dbReference>
<name>A0ABV4ATT5_9GAMM</name>
<evidence type="ECO:0000256" key="1">
    <source>
        <dbReference type="ARBA" id="ARBA00023015"/>
    </source>
</evidence>
<dbReference type="SMART" id="SM00342">
    <property type="entry name" value="HTH_ARAC"/>
    <property type="match status" value="1"/>
</dbReference>
<sequence length="211" mass="23047">MRARPALVRTAFAVGREAGVPVETIAGKRHAWCFRPHFHAGDEIVHVLAGRARLRLPHGCRDVAAGDTLVVPAGVVHRFEPLDRQGWAFVSRFVPASRAAARETTMLAARAATLLAQRPSLRTDVAALARDCAVSEGHLSRAFHRETGSSLHNFHMLLALQQAKTLLRRQVPVVEAALSSGFHDQAHLNREFVRTYGMTPAVFRGGWTAAA</sequence>
<protein>
    <submittedName>
        <fullName evidence="5">Helix-turn-helix domain-containing protein</fullName>
    </submittedName>
</protein>
<dbReference type="Pfam" id="PF02311">
    <property type="entry name" value="AraC_binding"/>
    <property type="match status" value="1"/>
</dbReference>
<dbReference type="InterPro" id="IPR009057">
    <property type="entry name" value="Homeodomain-like_sf"/>
</dbReference>
<keyword evidence="3" id="KW-0804">Transcription</keyword>
<evidence type="ECO:0000313" key="6">
    <source>
        <dbReference type="Proteomes" id="UP001562159"/>
    </source>
</evidence>
<evidence type="ECO:0000256" key="3">
    <source>
        <dbReference type="ARBA" id="ARBA00023163"/>
    </source>
</evidence>
<evidence type="ECO:0000259" key="4">
    <source>
        <dbReference type="PROSITE" id="PS01124"/>
    </source>
</evidence>
<dbReference type="PANTHER" id="PTHR46796">
    <property type="entry name" value="HTH-TYPE TRANSCRIPTIONAL ACTIVATOR RHAS-RELATED"/>
    <property type="match status" value="1"/>
</dbReference>
<dbReference type="SUPFAM" id="SSF51182">
    <property type="entry name" value="RmlC-like cupins"/>
    <property type="match status" value="1"/>
</dbReference>
<proteinExistence type="predicted"/>
<dbReference type="Gene3D" id="2.60.120.10">
    <property type="entry name" value="Jelly Rolls"/>
    <property type="match status" value="1"/>
</dbReference>
<accession>A0ABV4ATT5</accession>
<gene>
    <name evidence="5" type="ORF">AB7878_14500</name>
</gene>
<reference evidence="5 6" key="1">
    <citation type="submission" date="2024-07" db="EMBL/GenBank/DDBJ databases">
        <title>Molecular mechanisms and environmental adaptations of flagellar loss and biofilm growth of Rhodanobacter under environmental stress.</title>
        <authorList>
            <person name="Chen M."/>
        </authorList>
    </citation>
    <scope>NUCLEOTIDE SEQUENCE [LARGE SCALE GENOMIC DNA]</scope>
    <source>
        <strain evidence="5 6">RS22</strain>
    </source>
</reference>
<feature type="domain" description="HTH araC/xylS-type" evidence="4">
    <location>
        <begin position="109"/>
        <end position="206"/>
    </location>
</feature>
<organism evidence="5 6">
    <name type="scientific">Rhodanobacter humi</name>
    <dbReference type="NCBI Taxonomy" id="1888173"/>
    <lineage>
        <taxon>Bacteria</taxon>
        <taxon>Pseudomonadati</taxon>
        <taxon>Pseudomonadota</taxon>
        <taxon>Gammaproteobacteria</taxon>
        <taxon>Lysobacterales</taxon>
        <taxon>Rhodanobacteraceae</taxon>
        <taxon>Rhodanobacter</taxon>
    </lineage>
</organism>
<evidence type="ECO:0000256" key="2">
    <source>
        <dbReference type="ARBA" id="ARBA00023125"/>
    </source>
</evidence>
<dbReference type="InterPro" id="IPR014710">
    <property type="entry name" value="RmlC-like_jellyroll"/>
</dbReference>
<evidence type="ECO:0000313" key="5">
    <source>
        <dbReference type="EMBL" id="MEY2183630.1"/>
    </source>
</evidence>
<dbReference type="InterPro" id="IPR003313">
    <property type="entry name" value="AraC-bd"/>
</dbReference>
<dbReference type="InterPro" id="IPR018060">
    <property type="entry name" value="HTH_AraC"/>
</dbReference>
<dbReference type="InterPro" id="IPR011051">
    <property type="entry name" value="RmlC_Cupin_sf"/>
</dbReference>